<sequence>MSSIIRVTNVEINNLKNVKRGYFHTNSNFEQLKEADVIGFYGQNGSGKTAVVDAFSLLHKLIGTITLPEVSSHLIYFNEKSVDLTINFIVKNKFGEYFLKYKVSLTAGKHRLGIMSESISYRENIKNKRFKEIICIHKKSKEAGSIITYRNKSIDVLSEKQRINIGIATSMALENNTSFVFRGELKEVFTNEIEAEIMRNMTEDFFLDLHVIDNYQYGLVVSNLIMPFSIHHENDRGNIPLEMSEMNLPIQLFEVIVRVIEQINIVLKNIIPGLEIKVRTIGEPILTKNNEEEIRFEFMSKKGDVVLPLKSESSGVLKIISILSTLIAVYNKPNACVVIDELDAGIFEYLLGEILEVMSDNGQGQLFFTSHNLRILEVLPIRNLWFTTLNEEDRYLQLKGVRKLSNARDIYLRAVQLGGQDEQIYDETNMYDMKTSFRKAGIQNGEK</sequence>
<evidence type="ECO:0000313" key="2">
    <source>
        <dbReference type="EMBL" id="MDP5276192.1"/>
    </source>
</evidence>
<organism evidence="2 3">
    <name type="scientific">Chengkuizengella axinellae</name>
    <dbReference type="NCBI Taxonomy" id="3064388"/>
    <lineage>
        <taxon>Bacteria</taxon>
        <taxon>Bacillati</taxon>
        <taxon>Bacillota</taxon>
        <taxon>Bacilli</taxon>
        <taxon>Bacillales</taxon>
        <taxon>Paenibacillaceae</taxon>
        <taxon>Chengkuizengella</taxon>
    </lineage>
</organism>
<proteinExistence type="predicted"/>
<dbReference type="Pfam" id="PF13304">
    <property type="entry name" value="AAA_21"/>
    <property type="match status" value="1"/>
</dbReference>
<comment type="caution">
    <text evidence="2">The sequence shown here is derived from an EMBL/GenBank/DDBJ whole genome shotgun (WGS) entry which is preliminary data.</text>
</comment>
<dbReference type="InterPro" id="IPR027417">
    <property type="entry name" value="P-loop_NTPase"/>
</dbReference>
<gene>
    <name evidence="2" type="ORF">Q5Y73_19020</name>
</gene>
<accession>A0ABT9J3J3</accession>
<dbReference type="RefSeq" id="WP_305993503.1">
    <property type="nucleotide sequence ID" value="NZ_JAVAMP010000012.1"/>
</dbReference>
<dbReference type="Gene3D" id="3.40.50.300">
    <property type="entry name" value="P-loop containing nucleotide triphosphate hydrolases"/>
    <property type="match status" value="2"/>
</dbReference>
<dbReference type="Proteomes" id="UP001231941">
    <property type="component" value="Unassembled WGS sequence"/>
</dbReference>
<reference evidence="2 3" key="1">
    <citation type="submission" date="2023-08" db="EMBL/GenBank/DDBJ databases">
        <authorList>
            <person name="Park J.-S."/>
        </authorList>
    </citation>
    <scope>NUCLEOTIDE SEQUENCE [LARGE SCALE GENOMIC DNA]</scope>
    <source>
        <strain evidence="2 3">2205SS18-9</strain>
    </source>
</reference>
<dbReference type="PANTHER" id="PTHR40396">
    <property type="entry name" value="ATPASE-LIKE PROTEIN"/>
    <property type="match status" value="1"/>
</dbReference>
<dbReference type="EMBL" id="JAVAMP010000012">
    <property type="protein sequence ID" value="MDP5276192.1"/>
    <property type="molecule type" value="Genomic_DNA"/>
</dbReference>
<evidence type="ECO:0000259" key="1">
    <source>
        <dbReference type="Pfam" id="PF13304"/>
    </source>
</evidence>
<feature type="domain" description="ATPase AAA-type core" evidence="1">
    <location>
        <begin position="38"/>
        <end position="376"/>
    </location>
</feature>
<evidence type="ECO:0000313" key="3">
    <source>
        <dbReference type="Proteomes" id="UP001231941"/>
    </source>
</evidence>
<name>A0ABT9J3J3_9BACL</name>
<keyword evidence="3" id="KW-1185">Reference proteome</keyword>
<protein>
    <submittedName>
        <fullName evidence="2">AAA family ATPase</fullName>
    </submittedName>
</protein>
<dbReference type="InterPro" id="IPR003959">
    <property type="entry name" value="ATPase_AAA_core"/>
</dbReference>
<dbReference type="SUPFAM" id="SSF52540">
    <property type="entry name" value="P-loop containing nucleoside triphosphate hydrolases"/>
    <property type="match status" value="1"/>
</dbReference>
<dbReference type="PANTHER" id="PTHR40396:SF1">
    <property type="entry name" value="ATPASE AAA-TYPE CORE DOMAIN-CONTAINING PROTEIN"/>
    <property type="match status" value="1"/>
</dbReference>